<name>A0ABV9TJK6_9MICC</name>
<keyword evidence="1" id="KW-1133">Transmembrane helix</keyword>
<feature type="transmembrane region" description="Helical" evidence="1">
    <location>
        <begin position="63"/>
        <end position="82"/>
    </location>
</feature>
<keyword evidence="1" id="KW-0472">Membrane</keyword>
<proteinExistence type="predicted"/>
<dbReference type="EMBL" id="JBHSIW010000014">
    <property type="protein sequence ID" value="MFC4904156.1"/>
    <property type="molecule type" value="Genomic_DNA"/>
</dbReference>
<evidence type="ECO:0000313" key="2">
    <source>
        <dbReference type="EMBL" id="MFC4904156.1"/>
    </source>
</evidence>
<feature type="transmembrane region" description="Helical" evidence="1">
    <location>
        <begin position="6"/>
        <end position="28"/>
    </location>
</feature>
<evidence type="ECO:0000256" key="1">
    <source>
        <dbReference type="SAM" id="Phobius"/>
    </source>
</evidence>
<comment type="caution">
    <text evidence="2">The sequence shown here is derived from an EMBL/GenBank/DDBJ whole genome shotgun (WGS) entry which is preliminary data.</text>
</comment>
<evidence type="ECO:0000313" key="3">
    <source>
        <dbReference type="Proteomes" id="UP001595797"/>
    </source>
</evidence>
<accession>A0ABV9TJK6</accession>
<protein>
    <submittedName>
        <fullName evidence="2">Uncharacterized protein</fullName>
    </submittedName>
</protein>
<organism evidence="2 3">
    <name type="scientific">Kocuria oceani</name>
    <dbReference type="NCBI Taxonomy" id="988827"/>
    <lineage>
        <taxon>Bacteria</taxon>
        <taxon>Bacillati</taxon>
        <taxon>Actinomycetota</taxon>
        <taxon>Actinomycetes</taxon>
        <taxon>Micrococcales</taxon>
        <taxon>Micrococcaceae</taxon>
        <taxon>Kocuria</taxon>
    </lineage>
</organism>
<feature type="transmembrane region" description="Helical" evidence="1">
    <location>
        <begin position="40"/>
        <end position="57"/>
    </location>
</feature>
<dbReference type="RefSeq" id="WP_277551936.1">
    <property type="nucleotide sequence ID" value="NZ_JARAMH010000015.1"/>
</dbReference>
<sequence length="92" mass="10831">MLRVLIPYTLFWVRLGYRIWHGAAYWFLRIIPMPPLVRHHLAGAAALIPYLWIVWGFTLVLDFTWRAHVIAGLITAWMLLIVHRVEVARASR</sequence>
<keyword evidence="1" id="KW-0812">Transmembrane</keyword>
<gene>
    <name evidence="2" type="ORF">ACFPCS_11325</name>
</gene>
<keyword evidence="3" id="KW-1185">Reference proteome</keyword>
<dbReference type="Proteomes" id="UP001595797">
    <property type="component" value="Unassembled WGS sequence"/>
</dbReference>
<reference evidence="3" key="1">
    <citation type="journal article" date="2019" name="Int. J. Syst. Evol. Microbiol.">
        <title>The Global Catalogue of Microorganisms (GCM) 10K type strain sequencing project: providing services to taxonomists for standard genome sequencing and annotation.</title>
        <authorList>
            <consortium name="The Broad Institute Genomics Platform"/>
            <consortium name="The Broad Institute Genome Sequencing Center for Infectious Disease"/>
            <person name="Wu L."/>
            <person name="Ma J."/>
        </authorList>
    </citation>
    <scope>NUCLEOTIDE SEQUENCE [LARGE SCALE GENOMIC DNA]</scope>
    <source>
        <strain evidence="3">CGMCC 4.6946</strain>
    </source>
</reference>